<dbReference type="EC" id="2.1.2.9" evidence="3 8"/>
<dbReference type="InterPro" id="IPR005793">
    <property type="entry name" value="Formyl_trans_C"/>
</dbReference>
<comment type="caution">
    <text evidence="11">The sequence shown here is derived from an EMBL/GenBank/DDBJ whole genome shotgun (WGS) entry which is preliminary data.</text>
</comment>
<dbReference type="PANTHER" id="PTHR11138">
    <property type="entry name" value="METHIONYL-TRNA FORMYLTRANSFERASE"/>
    <property type="match status" value="1"/>
</dbReference>
<dbReference type="Proteomes" id="UP000177197">
    <property type="component" value="Unassembled WGS sequence"/>
</dbReference>
<sequence>MNQVSRISQNLKILFMGTPEFSVPILEALVHEGYQIISVVTKPDEPAGRKQVLTPPPVKSFIMKHETWNIPILQPEKLKDENFINQVKNLAPDLIVVAAYGKIIPKAILDIPKYGAINAHGSLLPAWRGAAPIQYAILHGDKKTGITIMLIDEEMDHGPLLGKSEILISKSETSESLYRKLSVLGAETLIKIISRYISGDIKPQEQDHSKATFTKIIKKEDGKIDWSKSTLELERMTRAFYPWPTAWTIWNDKVLKILEADGSEKNNEIGKVLVDSGELIIGCGQGSLVIKKLQLESGKILTAREFLNGHKDFIGNILK</sequence>
<dbReference type="Gene3D" id="3.10.25.10">
    <property type="entry name" value="Formyl transferase, C-terminal domain"/>
    <property type="match status" value="1"/>
</dbReference>
<dbReference type="Pfam" id="PF02911">
    <property type="entry name" value="Formyl_trans_C"/>
    <property type="match status" value="1"/>
</dbReference>
<comment type="similarity">
    <text evidence="2 8">Belongs to the Fmt family.</text>
</comment>
<dbReference type="InterPro" id="IPR005794">
    <property type="entry name" value="Fmt"/>
</dbReference>
<accession>A0A1F5CBV4</accession>
<dbReference type="InterPro" id="IPR011034">
    <property type="entry name" value="Formyl_transferase-like_C_sf"/>
</dbReference>
<dbReference type="InterPro" id="IPR041711">
    <property type="entry name" value="Met-tRNA-FMT_N"/>
</dbReference>
<evidence type="ECO:0000256" key="1">
    <source>
        <dbReference type="ARBA" id="ARBA00002606"/>
    </source>
</evidence>
<dbReference type="InterPro" id="IPR037022">
    <property type="entry name" value="Formyl_trans_C_sf"/>
</dbReference>
<evidence type="ECO:0000256" key="5">
    <source>
        <dbReference type="ARBA" id="ARBA00022679"/>
    </source>
</evidence>
<gene>
    <name evidence="8" type="primary">fmt</name>
    <name evidence="11" type="ORF">A3I30_03260</name>
</gene>
<organism evidence="11 12">
    <name type="scientific">Candidatus Azambacteria bacterium RIFCSPLOWO2_02_FULL_44_14</name>
    <dbReference type="NCBI Taxonomy" id="1797306"/>
    <lineage>
        <taxon>Bacteria</taxon>
        <taxon>Candidatus Azamiibacteriota</taxon>
    </lineage>
</organism>
<dbReference type="EMBL" id="MEYV01000010">
    <property type="protein sequence ID" value="OGD40288.1"/>
    <property type="molecule type" value="Genomic_DNA"/>
</dbReference>
<keyword evidence="5 8" id="KW-0808">Transferase</keyword>
<evidence type="ECO:0000256" key="4">
    <source>
        <dbReference type="ARBA" id="ARBA00016014"/>
    </source>
</evidence>
<dbReference type="Pfam" id="PF00551">
    <property type="entry name" value="Formyl_trans_N"/>
    <property type="match status" value="1"/>
</dbReference>
<dbReference type="Gene3D" id="3.40.50.170">
    <property type="entry name" value="Formyl transferase, N-terminal domain"/>
    <property type="match status" value="1"/>
</dbReference>
<evidence type="ECO:0000256" key="6">
    <source>
        <dbReference type="ARBA" id="ARBA00022917"/>
    </source>
</evidence>
<keyword evidence="6 8" id="KW-0648">Protein biosynthesis</keyword>
<name>A0A1F5CBV4_9BACT</name>
<evidence type="ECO:0000256" key="7">
    <source>
        <dbReference type="ARBA" id="ARBA00048558"/>
    </source>
</evidence>
<evidence type="ECO:0000256" key="8">
    <source>
        <dbReference type="HAMAP-Rule" id="MF_00182"/>
    </source>
</evidence>
<feature type="binding site" evidence="8">
    <location>
        <begin position="122"/>
        <end position="125"/>
    </location>
    <ligand>
        <name>(6S)-5,6,7,8-tetrahydrofolate</name>
        <dbReference type="ChEBI" id="CHEBI:57453"/>
    </ligand>
</feature>
<feature type="domain" description="Formyl transferase N-terminal" evidence="9">
    <location>
        <begin position="12"/>
        <end position="192"/>
    </location>
</feature>
<dbReference type="AlphaFoldDB" id="A0A1F5CBV4"/>
<dbReference type="CDD" id="cd08646">
    <property type="entry name" value="FMT_core_Met-tRNA-FMT_N"/>
    <property type="match status" value="1"/>
</dbReference>
<feature type="domain" description="Formyl transferase C-terminal" evidence="10">
    <location>
        <begin position="217"/>
        <end position="310"/>
    </location>
</feature>
<evidence type="ECO:0000259" key="10">
    <source>
        <dbReference type="Pfam" id="PF02911"/>
    </source>
</evidence>
<dbReference type="HAMAP" id="MF_00182">
    <property type="entry name" value="Formyl_trans"/>
    <property type="match status" value="1"/>
</dbReference>
<comment type="catalytic activity">
    <reaction evidence="7 8">
        <text>L-methionyl-tRNA(fMet) + (6R)-10-formyltetrahydrofolate = N-formyl-L-methionyl-tRNA(fMet) + (6S)-5,6,7,8-tetrahydrofolate + H(+)</text>
        <dbReference type="Rhea" id="RHEA:24380"/>
        <dbReference type="Rhea" id="RHEA-COMP:9952"/>
        <dbReference type="Rhea" id="RHEA-COMP:9953"/>
        <dbReference type="ChEBI" id="CHEBI:15378"/>
        <dbReference type="ChEBI" id="CHEBI:57453"/>
        <dbReference type="ChEBI" id="CHEBI:78530"/>
        <dbReference type="ChEBI" id="CHEBI:78844"/>
        <dbReference type="ChEBI" id="CHEBI:195366"/>
        <dbReference type="EC" id="2.1.2.9"/>
    </reaction>
</comment>
<comment type="function">
    <text evidence="1 8">Attaches a formyl group to the free amino group of methionyl-tRNA(fMet). The formyl group appears to play a dual role in the initiator identity of N-formylmethionyl-tRNA by promoting its recognition by IF2 and preventing the misappropriation of this tRNA by the elongation apparatus.</text>
</comment>
<dbReference type="InterPro" id="IPR002376">
    <property type="entry name" value="Formyl_transf_N"/>
</dbReference>
<evidence type="ECO:0000313" key="11">
    <source>
        <dbReference type="EMBL" id="OGD40288.1"/>
    </source>
</evidence>
<evidence type="ECO:0000256" key="3">
    <source>
        <dbReference type="ARBA" id="ARBA00012261"/>
    </source>
</evidence>
<dbReference type="SUPFAM" id="SSF53328">
    <property type="entry name" value="Formyltransferase"/>
    <property type="match status" value="1"/>
</dbReference>
<dbReference type="PANTHER" id="PTHR11138:SF5">
    <property type="entry name" value="METHIONYL-TRNA FORMYLTRANSFERASE, MITOCHONDRIAL"/>
    <property type="match status" value="1"/>
</dbReference>
<evidence type="ECO:0000259" key="9">
    <source>
        <dbReference type="Pfam" id="PF00551"/>
    </source>
</evidence>
<evidence type="ECO:0000256" key="2">
    <source>
        <dbReference type="ARBA" id="ARBA00010699"/>
    </source>
</evidence>
<dbReference type="GO" id="GO:0004479">
    <property type="term" value="F:methionyl-tRNA formyltransferase activity"/>
    <property type="evidence" value="ECO:0007669"/>
    <property type="project" value="UniProtKB-UniRule"/>
</dbReference>
<dbReference type="SUPFAM" id="SSF50486">
    <property type="entry name" value="FMT C-terminal domain-like"/>
    <property type="match status" value="1"/>
</dbReference>
<dbReference type="CDD" id="cd08704">
    <property type="entry name" value="Met_tRNA_FMT_C"/>
    <property type="match status" value="1"/>
</dbReference>
<reference evidence="11 12" key="1">
    <citation type="journal article" date="2016" name="Nat. Commun.">
        <title>Thousands of microbial genomes shed light on interconnected biogeochemical processes in an aquifer system.</title>
        <authorList>
            <person name="Anantharaman K."/>
            <person name="Brown C.T."/>
            <person name="Hug L.A."/>
            <person name="Sharon I."/>
            <person name="Castelle C.J."/>
            <person name="Probst A.J."/>
            <person name="Thomas B.C."/>
            <person name="Singh A."/>
            <person name="Wilkins M.J."/>
            <person name="Karaoz U."/>
            <person name="Brodie E.L."/>
            <person name="Williams K.H."/>
            <person name="Hubbard S.S."/>
            <person name="Banfield J.F."/>
        </authorList>
    </citation>
    <scope>NUCLEOTIDE SEQUENCE [LARGE SCALE GENOMIC DNA]</scope>
</reference>
<dbReference type="NCBIfam" id="TIGR00460">
    <property type="entry name" value="fmt"/>
    <property type="match status" value="1"/>
</dbReference>
<dbReference type="FunFam" id="3.40.50.12230:FF:000001">
    <property type="entry name" value="Methionyl-tRNA formyltransferase"/>
    <property type="match status" value="1"/>
</dbReference>
<protein>
    <recommendedName>
        <fullName evidence="4 8">Methionyl-tRNA formyltransferase</fullName>
        <ecNumber evidence="3 8">2.1.2.9</ecNumber>
    </recommendedName>
</protein>
<dbReference type="GO" id="GO:0005829">
    <property type="term" value="C:cytosol"/>
    <property type="evidence" value="ECO:0007669"/>
    <property type="project" value="TreeGrafter"/>
</dbReference>
<dbReference type="InterPro" id="IPR036477">
    <property type="entry name" value="Formyl_transf_N_sf"/>
</dbReference>
<proteinExistence type="inferred from homology"/>
<evidence type="ECO:0000313" key="12">
    <source>
        <dbReference type="Proteomes" id="UP000177197"/>
    </source>
</evidence>
<dbReference type="InterPro" id="IPR044135">
    <property type="entry name" value="Met-tRNA-FMT_C"/>
</dbReference>